<gene>
    <name evidence="2" type="ORF">PCOR1329_LOCUS57504</name>
</gene>
<dbReference type="EMBL" id="CAUYUJ010017104">
    <property type="protein sequence ID" value="CAK0871825.1"/>
    <property type="molecule type" value="Genomic_DNA"/>
</dbReference>
<name>A0ABN9VF97_9DINO</name>
<feature type="region of interest" description="Disordered" evidence="1">
    <location>
        <begin position="1"/>
        <end position="107"/>
    </location>
</feature>
<keyword evidence="3" id="KW-1185">Reference proteome</keyword>
<organism evidence="2 3">
    <name type="scientific">Prorocentrum cordatum</name>
    <dbReference type="NCBI Taxonomy" id="2364126"/>
    <lineage>
        <taxon>Eukaryota</taxon>
        <taxon>Sar</taxon>
        <taxon>Alveolata</taxon>
        <taxon>Dinophyceae</taxon>
        <taxon>Prorocentrales</taxon>
        <taxon>Prorocentraceae</taxon>
        <taxon>Prorocentrum</taxon>
    </lineage>
</organism>
<evidence type="ECO:0000313" key="2">
    <source>
        <dbReference type="EMBL" id="CAK0871825.1"/>
    </source>
</evidence>
<evidence type="ECO:0000313" key="3">
    <source>
        <dbReference type="Proteomes" id="UP001189429"/>
    </source>
</evidence>
<feature type="compositionally biased region" description="Basic and acidic residues" evidence="1">
    <location>
        <begin position="53"/>
        <end position="65"/>
    </location>
</feature>
<accession>A0ABN9VF97</accession>
<comment type="caution">
    <text evidence="2">The sequence shown here is derived from an EMBL/GenBank/DDBJ whole genome shotgun (WGS) entry which is preliminary data.</text>
</comment>
<proteinExistence type="predicted"/>
<dbReference type="Proteomes" id="UP001189429">
    <property type="component" value="Unassembled WGS sequence"/>
</dbReference>
<protein>
    <submittedName>
        <fullName evidence="2">Uncharacterized protein</fullName>
    </submittedName>
</protein>
<sequence>MVAPRGQQHVGGTQEWPRPERGARRGGPAPLERGRPRTLEVRASAAATKRRARAGEKPLRGRRGGEALLLGLWHGGRASRRHGPVRASSASVGSGMTSIQSDSGSKI</sequence>
<evidence type="ECO:0000256" key="1">
    <source>
        <dbReference type="SAM" id="MobiDB-lite"/>
    </source>
</evidence>
<feature type="compositionally biased region" description="Polar residues" evidence="1">
    <location>
        <begin position="88"/>
        <end position="107"/>
    </location>
</feature>
<reference evidence="2" key="1">
    <citation type="submission" date="2023-10" db="EMBL/GenBank/DDBJ databases">
        <authorList>
            <person name="Chen Y."/>
            <person name="Shah S."/>
            <person name="Dougan E. K."/>
            <person name="Thang M."/>
            <person name="Chan C."/>
        </authorList>
    </citation>
    <scope>NUCLEOTIDE SEQUENCE [LARGE SCALE GENOMIC DNA]</scope>
</reference>